<organism evidence="10 11">
    <name type="scientific">Dendrobium chrysotoxum</name>
    <name type="common">Orchid</name>
    <dbReference type="NCBI Taxonomy" id="161865"/>
    <lineage>
        <taxon>Eukaryota</taxon>
        <taxon>Viridiplantae</taxon>
        <taxon>Streptophyta</taxon>
        <taxon>Embryophyta</taxon>
        <taxon>Tracheophyta</taxon>
        <taxon>Spermatophyta</taxon>
        <taxon>Magnoliopsida</taxon>
        <taxon>Liliopsida</taxon>
        <taxon>Asparagales</taxon>
        <taxon>Orchidaceae</taxon>
        <taxon>Epidendroideae</taxon>
        <taxon>Malaxideae</taxon>
        <taxon>Dendrobiinae</taxon>
        <taxon>Dendrobium</taxon>
    </lineage>
</organism>
<feature type="domain" description="SANT" evidence="8">
    <location>
        <begin position="78"/>
        <end position="118"/>
    </location>
</feature>
<feature type="domain" description="HTH myb-type" evidence="9">
    <location>
        <begin position="127"/>
        <end position="182"/>
    </location>
</feature>
<dbReference type="AlphaFoldDB" id="A0AAV7H319"/>
<dbReference type="GO" id="GO:0000981">
    <property type="term" value="F:DNA-binding transcription factor activity, RNA polymerase II-specific"/>
    <property type="evidence" value="ECO:0007669"/>
    <property type="project" value="TreeGrafter"/>
</dbReference>
<name>A0AAV7H319_DENCH</name>
<feature type="domain" description="Myb-like" evidence="7">
    <location>
        <begin position="127"/>
        <end position="178"/>
    </location>
</feature>
<keyword evidence="4" id="KW-0238">DNA-binding</keyword>
<gene>
    <name evidence="10" type="ORF">IEQ34_009505</name>
</gene>
<dbReference type="FunFam" id="1.10.10.60:FF:000016">
    <property type="entry name" value="Transcriptional activator Myb isoform A"/>
    <property type="match status" value="1"/>
</dbReference>
<feature type="domain" description="HTH myb-type" evidence="9">
    <location>
        <begin position="183"/>
        <end position="233"/>
    </location>
</feature>
<keyword evidence="11" id="KW-1185">Reference proteome</keyword>
<dbReference type="CDD" id="cd00167">
    <property type="entry name" value="SANT"/>
    <property type="match status" value="3"/>
</dbReference>
<sequence>MNSLKTEESCVENKQSITASCSSISEGSSGFSTLSPACSPANSSPNHSSAFERELYDFLLCLLILMLKFRRTSGPIRRAKGGWTPNEDETLKHAVELHKARNWKKIAESVPGRTEVQCLHRWQKVLNPELIKGPWTPEEDNIIIELVAKYGPTKWSIIAGSLPGRIGKQCRERWHNHLNPEIRKDAWTSEEEMELMKAHLQYGNKWAEIAKVLPGRSDNSIKNHWNSSLRKRSEVYVKTGKFPPVQKPVFRTVAKTETNFRNVAQPMTNFRSVSQPMTNFRNVTKATSNTGDRQLFHCYDKEFNISGKTVLENCLTIPCSLPLETPKAESQKDGVSTLSSQVLELNATLDVAARLSDNSDACDCQAKASEINLVQNRSESAENLHTCRLNGEVHRNEEPLETIHYSVPDNTGSLCYKPPQLEDLGAAAFSSLFFGDRSMQPTSDHAIISSPISRSTPSPVNILKYCQPSVESILKSAARSFPNTPSIIKRRKEVHIPLPPETMHTNETRIQESCTPKEGSTSKLSKLFSSPLNISGGSLDYGKNLNFSPVYQLRSKRKATFKSLEKQLDFTMEEANLENNTKISSLAVNKSSSSPTNMQFLSI</sequence>
<accession>A0AAV7H319</accession>
<dbReference type="Proteomes" id="UP000775213">
    <property type="component" value="Unassembled WGS sequence"/>
</dbReference>
<keyword evidence="3" id="KW-0805">Transcription regulation</keyword>
<dbReference type="PROSITE" id="PS51294">
    <property type="entry name" value="HTH_MYB"/>
    <property type="match status" value="3"/>
</dbReference>
<dbReference type="Gene3D" id="1.10.10.60">
    <property type="entry name" value="Homeodomain-like"/>
    <property type="match status" value="3"/>
</dbReference>
<reference evidence="10 11" key="1">
    <citation type="journal article" date="2021" name="Hortic Res">
        <title>Chromosome-scale assembly of the Dendrobium chrysotoxum genome enhances the understanding of orchid evolution.</title>
        <authorList>
            <person name="Zhang Y."/>
            <person name="Zhang G.Q."/>
            <person name="Zhang D."/>
            <person name="Liu X.D."/>
            <person name="Xu X.Y."/>
            <person name="Sun W.H."/>
            <person name="Yu X."/>
            <person name="Zhu X."/>
            <person name="Wang Z.W."/>
            <person name="Zhao X."/>
            <person name="Zhong W.Y."/>
            <person name="Chen H."/>
            <person name="Yin W.L."/>
            <person name="Huang T."/>
            <person name="Niu S.C."/>
            <person name="Liu Z.J."/>
        </authorList>
    </citation>
    <scope>NUCLEOTIDE SEQUENCE [LARGE SCALE GENOMIC DNA]</scope>
    <source>
        <strain evidence="10">Lindl</strain>
    </source>
</reference>
<feature type="domain" description="Myb-like" evidence="7">
    <location>
        <begin position="75"/>
        <end position="126"/>
    </location>
</feature>
<feature type="domain" description="HTH myb-type" evidence="9">
    <location>
        <begin position="80"/>
        <end position="126"/>
    </location>
</feature>
<dbReference type="Pfam" id="PF00249">
    <property type="entry name" value="Myb_DNA-binding"/>
    <property type="match status" value="3"/>
</dbReference>
<keyword evidence="2" id="KW-0677">Repeat</keyword>
<dbReference type="GO" id="GO:0005634">
    <property type="term" value="C:nucleus"/>
    <property type="evidence" value="ECO:0007669"/>
    <property type="project" value="UniProtKB-SubCell"/>
</dbReference>
<dbReference type="PANTHER" id="PTHR45614">
    <property type="entry name" value="MYB PROTEIN-RELATED"/>
    <property type="match status" value="1"/>
</dbReference>
<dbReference type="InterPro" id="IPR009057">
    <property type="entry name" value="Homeodomain-like_sf"/>
</dbReference>
<evidence type="ECO:0000256" key="1">
    <source>
        <dbReference type="ARBA" id="ARBA00004123"/>
    </source>
</evidence>
<evidence type="ECO:0000256" key="2">
    <source>
        <dbReference type="ARBA" id="ARBA00022737"/>
    </source>
</evidence>
<dbReference type="FunFam" id="1.10.10.60:FF:000010">
    <property type="entry name" value="Transcriptional activator Myb isoform A"/>
    <property type="match status" value="1"/>
</dbReference>
<comment type="subcellular location">
    <subcellularLocation>
        <location evidence="1">Nucleus</location>
    </subcellularLocation>
</comment>
<evidence type="ECO:0000256" key="6">
    <source>
        <dbReference type="ARBA" id="ARBA00023242"/>
    </source>
</evidence>
<dbReference type="PROSITE" id="PS51293">
    <property type="entry name" value="SANT"/>
    <property type="match status" value="1"/>
</dbReference>
<proteinExistence type="predicted"/>
<evidence type="ECO:0000313" key="11">
    <source>
        <dbReference type="Proteomes" id="UP000775213"/>
    </source>
</evidence>
<evidence type="ECO:0000256" key="3">
    <source>
        <dbReference type="ARBA" id="ARBA00023015"/>
    </source>
</evidence>
<dbReference type="InterPro" id="IPR050560">
    <property type="entry name" value="MYB_TF"/>
</dbReference>
<dbReference type="SUPFAM" id="SSF46689">
    <property type="entry name" value="Homeodomain-like"/>
    <property type="match status" value="2"/>
</dbReference>
<evidence type="ECO:0000259" key="9">
    <source>
        <dbReference type="PROSITE" id="PS51294"/>
    </source>
</evidence>
<dbReference type="InterPro" id="IPR017884">
    <property type="entry name" value="SANT_dom"/>
</dbReference>
<dbReference type="GO" id="GO:0000978">
    <property type="term" value="F:RNA polymerase II cis-regulatory region sequence-specific DNA binding"/>
    <property type="evidence" value="ECO:0007669"/>
    <property type="project" value="TreeGrafter"/>
</dbReference>
<dbReference type="PROSITE" id="PS50090">
    <property type="entry name" value="MYB_LIKE"/>
    <property type="match status" value="3"/>
</dbReference>
<feature type="domain" description="Myb-like" evidence="7">
    <location>
        <begin position="179"/>
        <end position="229"/>
    </location>
</feature>
<protein>
    <submittedName>
        <fullName evidence="10">Uncharacterized protein</fullName>
    </submittedName>
</protein>
<dbReference type="PANTHER" id="PTHR45614:SF194">
    <property type="entry name" value="TRANSCRIPTION FACTOR MYB3R-3-RELATED"/>
    <property type="match status" value="1"/>
</dbReference>
<evidence type="ECO:0000256" key="5">
    <source>
        <dbReference type="ARBA" id="ARBA00023163"/>
    </source>
</evidence>
<evidence type="ECO:0000259" key="8">
    <source>
        <dbReference type="PROSITE" id="PS51293"/>
    </source>
</evidence>
<keyword evidence="6" id="KW-0539">Nucleus</keyword>
<evidence type="ECO:0000313" key="10">
    <source>
        <dbReference type="EMBL" id="KAH0461930.1"/>
    </source>
</evidence>
<dbReference type="EMBL" id="JAGFBR010000009">
    <property type="protein sequence ID" value="KAH0461930.1"/>
    <property type="molecule type" value="Genomic_DNA"/>
</dbReference>
<dbReference type="InterPro" id="IPR001005">
    <property type="entry name" value="SANT/Myb"/>
</dbReference>
<evidence type="ECO:0000256" key="4">
    <source>
        <dbReference type="ARBA" id="ARBA00023125"/>
    </source>
</evidence>
<comment type="caution">
    <text evidence="10">The sequence shown here is derived from an EMBL/GenBank/DDBJ whole genome shotgun (WGS) entry which is preliminary data.</text>
</comment>
<dbReference type="InterPro" id="IPR017930">
    <property type="entry name" value="Myb_dom"/>
</dbReference>
<evidence type="ECO:0000259" key="7">
    <source>
        <dbReference type="PROSITE" id="PS50090"/>
    </source>
</evidence>
<keyword evidence="5" id="KW-0804">Transcription</keyword>
<dbReference type="SMART" id="SM00717">
    <property type="entry name" value="SANT"/>
    <property type="match status" value="3"/>
</dbReference>